<comment type="caution">
    <text evidence="2">The sequence shown here is derived from an EMBL/GenBank/DDBJ whole genome shotgun (WGS) entry which is preliminary data.</text>
</comment>
<dbReference type="InterPro" id="IPR055323">
    <property type="entry name" value="C57A10.07/YOR238W"/>
</dbReference>
<dbReference type="InterPro" id="IPR003848">
    <property type="entry name" value="DUF218"/>
</dbReference>
<evidence type="ECO:0000313" key="3">
    <source>
        <dbReference type="Proteomes" id="UP001187682"/>
    </source>
</evidence>
<dbReference type="PANTHER" id="PTHR28110:SF1">
    <property type="entry name" value="TRANSMEMBRANE PROTEIN"/>
    <property type="match status" value="1"/>
</dbReference>
<keyword evidence="3" id="KW-1185">Reference proteome</keyword>
<dbReference type="Pfam" id="PF02698">
    <property type="entry name" value="DUF218"/>
    <property type="match status" value="1"/>
</dbReference>
<accession>A0AAE8SRB5</accession>
<dbReference type="EMBL" id="ONZQ02000001">
    <property type="protein sequence ID" value="SPN97512.1"/>
    <property type="molecule type" value="Genomic_DNA"/>
</dbReference>
<feature type="domain" description="DUF218" evidence="1">
    <location>
        <begin position="17"/>
        <end position="158"/>
    </location>
</feature>
<organism evidence="2 3">
    <name type="scientific">Cephalotrichum gorgonifer</name>
    <dbReference type="NCBI Taxonomy" id="2041049"/>
    <lineage>
        <taxon>Eukaryota</taxon>
        <taxon>Fungi</taxon>
        <taxon>Dikarya</taxon>
        <taxon>Ascomycota</taxon>
        <taxon>Pezizomycotina</taxon>
        <taxon>Sordariomycetes</taxon>
        <taxon>Hypocreomycetidae</taxon>
        <taxon>Microascales</taxon>
        <taxon>Microascaceae</taxon>
        <taxon>Cephalotrichum</taxon>
    </lineage>
</organism>
<name>A0AAE8SRB5_9PEZI</name>
<sequence>MAMTANPTHLIVVCCHGIWLGGPTRGFSESEWLLAPFQAGEVPTFIEHIKAGLILLAADPNSVLMFSGAPTRKETKLSEAGSYAALARQNNYFNIGPAPRQGRIQLEERALDSYHNILFSLLKFHALFSAWPSRLTIVSHAFKRPRLEAHCAAIGFPAERIAHVGVDPPGMVEGAAEKSGALGGVGAAMGQWAEDPHGVGEVLAGKRMMRNPWGVNQDLFMNGEEMRKSGLVTMLVDGVREALDPDAPRPWA</sequence>
<dbReference type="AlphaFoldDB" id="A0AAE8SRB5"/>
<evidence type="ECO:0000259" key="1">
    <source>
        <dbReference type="Pfam" id="PF02698"/>
    </source>
</evidence>
<protein>
    <submittedName>
        <fullName evidence="2">Related to DUF218 domain protein</fullName>
    </submittedName>
</protein>
<dbReference type="Proteomes" id="UP001187682">
    <property type="component" value="Unassembled WGS sequence"/>
</dbReference>
<reference evidence="2" key="1">
    <citation type="submission" date="2018-03" db="EMBL/GenBank/DDBJ databases">
        <authorList>
            <person name="Guldener U."/>
        </authorList>
    </citation>
    <scope>NUCLEOTIDE SEQUENCE</scope>
</reference>
<dbReference type="PANTHER" id="PTHR28110">
    <property type="entry name" value="TRANSMEMBRANE PROTEIN"/>
    <property type="match status" value="1"/>
</dbReference>
<dbReference type="GO" id="GO:0005737">
    <property type="term" value="C:cytoplasm"/>
    <property type="evidence" value="ECO:0007669"/>
    <property type="project" value="TreeGrafter"/>
</dbReference>
<gene>
    <name evidence="2" type="ORF">DNG_01026</name>
</gene>
<proteinExistence type="predicted"/>
<evidence type="ECO:0000313" key="2">
    <source>
        <dbReference type="EMBL" id="SPN97512.1"/>
    </source>
</evidence>